<dbReference type="AlphaFoldDB" id="A0A1X1PAP5"/>
<dbReference type="InterPro" id="IPR047647">
    <property type="entry name" value="ISAs1_transpos"/>
</dbReference>
<feature type="domain" description="Transposase IS4-like" evidence="1">
    <location>
        <begin position="17"/>
        <end position="78"/>
    </location>
</feature>
<evidence type="ECO:0000313" key="2">
    <source>
        <dbReference type="EMBL" id="ORT82530.1"/>
    </source>
</evidence>
<sequence>MVESNREIGNAVATGRRYYVSSLPPDAARIADAVRLHWAIENGMHWTLDMTFGEDPCRVRVNHAARNFAVLRKIALNLLRQDRTTKAGLKNRRMLACTNDCYPAKLVGSSPIARSANAPPS</sequence>
<protein>
    <recommendedName>
        <fullName evidence="1">Transposase IS4-like domain-containing protein</fullName>
    </recommendedName>
</protein>
<dbReference type="Proteomes" id="UP000193146">
    <property type="component" value="Unassembled WGS sequence"/>
</dbReference>
<accession>A0A1X1PAP5</accession>
<dbReference type="InterPro" id="IPR002559">
    <property type="entry name" value="Transposase_11"/>
</dbReference>
<gene>
    <name evidence="2" type="ORF">B7G54_27465</name>
</gene>
<dbReference type="PANTHER" id="PTHR30298">
    <property type="entry name" value="H REPEAT-ASSOCIATED PREDICTED TRANSPOSASE"/>
    <property type="match status" value="1"/>
</dbReference>
<reference evidence="2 3" key="1">
    <citation type="submission" date="2017-04" db="EMBL/GenBank/DDBJ databases">
        <title>Burkholderia puraquae sp. nov., a novel Burkholderia cepacia complex species from hospital setting samples.</title>
        <authorList>
            <person name="Martina P."/>
            <person name="Leguizamon M."/>
            <person name="Prieto C."/>
            <person name="Sousa S."/>
            <person name="Montanaro P."/>
            <person name="Draghi W."/>
            <person name="Staembler M."/>
            <person name="Bettiol M."/>
            <person name="Figoli C."/>
            <person name="Palau J."/>
            <person name="Alvarez F."/>
            <person name="Benetti S."/>
            <person name="Anchat E."/>
            <person name="Vescina C."/>
            <person name="Ferreras J."/>
            <person name="Lasch P."/>
            <person name="Lagares A."/>
            <person name="Zorreguieta A."/>
            <person name="Yantorno O."/>
            <person name="Bosch A."/>
        </authorList>
    </citation>
    <scope>NUCLEOTIDE SEQUENCE [LARGE SCALE GENOMIC DNA]</scope>
    <source>
        <strain evidence="2 3">CAMPA 1040</strain>
    </source>
</reference>
<name>A0A1X1PAP5_9BURK</name>
<comment type="caution">
    <text evidence="2">The sequence shown here is derived from an EMBL/GenBank/DDBJ whole genome shotgun (WGS) entry which is preliminary data.</text>
</comment>
<organism evidence="2 3">
    <name type="scientific">Burkholderia puraquae</name>
    <dbReference type="NCBI Taxonomy" id="1904757"/>
    <lineage>
        <taxon>Bacteria</taxon>
        <taxon>Pseudomonadati</taxon>
        <taxon>Pseudomonadota</taxon>
        <taxon>Betaproteobacteria</taxon>
        <taxon>Burkholderiales</taxon>
        <taxon>Burkholderiaceae</taxon>
        <taxon>Burkholderia</taxon>
        <taxon>Burkholderia cepacia complex</taxon>
    </lineage>
</organism>
<evidence type="ECO:0000259" key="1">
    <source>
        <dbReference type="Pfam" id="PF01609"/>
    </source>
</evidence>
<keyword evidence="3" id="KW-1185">Reference proteome</keyword>
<dbReference type="InterPro" id="IPR051698">
    <property type="entry name" value="Transposase_11-like"/>
</dbReference>
<dbReference type="EMBL" id="NBYX01000017">
    <property type="protein sequence ID" value="ORT82530.1"/>
    <property type="molecule type" value="Genomic_DNA"/>
</dbReference>
<proteinExistence type="predicted"/>
<evidence type="ECO:0000313" key="3">
    <source>
        <dbReference type="Proteomes" id="UP000193146"/>
    </source>
</evidence>
<dbReference type="OrthoDB" id="8587058at2"/>
<dbReference type="PANTHER" id="PTHR30298:SF0">
    <property type="entry name" value="PROTEIN YBFL-RELATED"/>
    <property type="match status" value="1"/>
</dbReference>
<dbReference type="GO" id="GO:0003677">
    <property type="term" value="F:DNA binding"/>
    <property type="evidence" value="ECO:0007669"/>
    <property type="project" value="InterPro"/>
</dbReference>
<dbReference type="Pfam" id="PF01609">
    <property type="entry name" value="DDE_Tnp_1"/>
    <property type="match status" value="1"/>
</dbReference>
<dbReference type="NCBIfam" id="NF033564">
    <property type="entry name" value="transpos_ISAs1"/>
    <property type="match status" value="1"/>
</dbReference>
<dbReference type="GO" id="GO:0004803">
    <property type="term" value="F:transposase activity"/>
    <property type="evidence" value="ECO:0007669"/>
    <property type="project" value="InterPro"/>
</dbReference>
<dbReference type="GO" id="GO:0006313">
    <property type="term" value="P:DNA transposition"/>
    <property type="evidence" value="ECO:0007669"/>
    <property type="project" value="InterPro"/>
</dbReference>